<sequence>MKKILFIILLVAVVLNLIMVLFNMENKAISSVVMVGMVLFILDQFRGDENERK</sequence>
<dbReference type="EMBL" id="JAARQN010000012">
    <property type="protein sequence ID" value="MBC1458492.1"/>
    <property type="molecule type" value="Genomic_DNA"/>
</dbReference>
<dbReference type="AlphaFoldDB" id="A0A841Z002"/>
<keyword evidence="1" id="KW-0472">Membrane</keyword>
<keyword evidence="1" id="KW-0812">Transmembrane</keyword>
<evidence type="ECO:0000313" key="3">
    <source>
        <dbReference type="Proteomes" id="UP000569903"/>
    </source>
</evidence>
<keyword evidence="1" id="KW-1133">Transmembrane helix</keyword>
<gene>
    <name evidence="2" type="ORF">HB850_12080</name>
</gene>
<reference evidence="2 3" key="1">
    <citation type="submission" date="2020-03" db="EMBL/GenBank/DDBJ databases">
        <title>Soil Listeria distribution.</title>
        <authorList>
            <person name="Liao J."/>
            <person name="Wiedmann M."/>
        </authorList>
    </citation>
    <scope>NUCLEOTIDE SEQUENCE [LARGE SCALE GENOMIC DNA]</scope>
    <source>
        <strain evidence="2 3">FSL L7-1614</strain>
    </source>
</reference>
<dbReference type="Proteomes" id="UP000569903">
    <property type="component" value="Unassembled WGS sequence"/>
</dbReference>
<protein>
    <submittedName>
        <fullName evidence="2">Uncharacterized protein</fullName>
    </submittedName>
</protein>
<feature type="transmembrane region" description="Helical" evidence="1">
    <location>
        <begin position="5"/>
        <end position="22"/>
    </location>
</feature>
<name>A0A841Z002_9LIST</name>
<organism evidence="2 3">
    <name type="scientific">Listeria newyorkensis</name>
    <dbReference type="NCBI Taxonomy" id="1497681"/>
    <lineage>
        <taxon>Bacteria</taxon>
        <taxon>Bacillati</taxon>
        <taxon>Bacillota</taxon>
        <taxon>Bacilli</taxon>
        <taxon>Bacillales</taxon>
        <taxon>Listeriaceae</taxon>
        <taxon>Listeria</taxon>
    </lineage>
</organism>
<evidence type="ECO:0000313" key="2">
    <source>
        <dbReference type="EMBL" id="MBC1458492.1"/>
    </source>
</evidence>
<feature type="transmembrane region" description="Helical" evidence="1">
    <location>
        <begin position="28"/>
        <end position="45"/>
    </location>
</feature>
<proteinExistence type="predicted"/>
<dbReference type="RefSeq" id="WP_156110572.1">
    <property type="nucleotide sequence ID" value="NZ_JAARQN010000012.1"/>
</dbReference>
<evidence type="ECO:0000256" key="1">
    <source>
        <dbReference type="SAM" id="Phobius"/>
    </source>
</evidence>
<comment type="caution">
    <text evidence="2">The sequence shown here is derived from an EMBL/GenBank/DDBJ whole genome shotgun (WGS) entry which is preliminary data.</text>
</comment>
<accession>A0A841Z002</accession>